<evidence type="ECO:0000313" key="5">
    <source>
        <dbReference type="Proteomes" id="UP000193067"/>
    </source>
</evidence>
<dbReference type="InterPro" id="IPR036236">
    <property type="entry name" value="Znf_C2H2_sf"/>
</dbReference>
<sequence>MIFPSMTASHTSEAHQTAAEEYQTEYRPVEDHDVDATYEEKKRITEEILEMMRREWDPVHRQALRYGVDPRVVCGQKRPRSPSPSSSPSPSLPSTSLPPVDALPPPSAPPRSPSPHHADVPPQASAPPPEKEDRKGKGRAPAEDVPPASKKPRTSVDRPKASSPTASRSPEASTGKGKSVAENLSPSVRKTRALIPRRPSTSSRTSTSTLMPTPSSPIPSSSKLAPQPTATPAPAPLSTKENDKGKGKAVAQLEPEDPPAPAKKTRTTIPRENVKFTCGWNGCEDVVWSNNWETHMADTHGVQKNNAWAARAADEKVCMHDDCVAARAERQGQSRKAVCESWASLLRHYRTKHQQPKRFRCEVCSRAFDRADALGRHRKDHTVTPLADAKENVPPAGQAPTAGPGPSSSAAAAKGEDVDECMRDAEHDEPDEPGPEEEEGVDAMDVCPKREIDEDYDAE</sequence>
<protein>
    <recommendedName>
        <fullName evidence="3">C2H2-type domain-containing protein</fullName>
    </recommendedName>
</protein>
<dbReference type="PROSITE" id="PS00028">
    <property type="entry name" value="ZINC_FINGER_C2H2_1"/>
    <property type="match status" value="1"/>
</dbReference>
<feature type="region of interest" description="Disordered" evidence="2">
    <location>
        <begin position="375"/>
        <end position="459"/>
    </location>
</feature>
<feature type="compositionally biased region" description="Pro residues" evidence="2">
    <location>
        <begin position="101"/>
        <end position="113"/>
    </location>
</feature>
<feature type="domain" description="C2H2-type" evidence="3">
    <location>
        <begin position="359"/>
        <end position="382"/>
    </location>
</feature>
<feature type="compositionally biased region" description="Polar residues" evidence="2">
    <location>
        <begin position="162"/>
        <end position="172"/>
    </location>
</feature>
<dbReference type="Gene3D" id="3.30.160.60">
    <property type="entry name" value="Classic Zinc Finger"/>
    <property type="match status" value="1"/>
</dbReference>
<accession>A0A1Y2I5Q1</accession>
<evidence type="ECO:0000313" key="4">
    <source>
        <dbReference type="EMBL" id="OSC96469.1"/>
    </source>
</evidence>
<feature type="compositionally biased region" description="Low complexity" evidence="2">
    <location>
        <begin position="196"/>
        <end position="228"/>
    </location>
</feature>
<feature type="compositionally biased region" description="Polar residues" evidence="2">
    <location>
        <begin position="1"/>
        <end position="15"/>
    </location>
</feature>
<dbReference type="OrthoDB" id="2758066at2759"/>
<dbReference type="AlphaFoldDB" id="A0A1Y2I5Q1"/>
<keyword evidence="5" id="KW-1185">Reference proteome</keyword>
<feature type="compositionally biased region" description="Low complexity" evidence="2">
    <location>
        <begin position="394"/>
        <end position="413"/>
    </location>
</feature>
<keyword evidence="1" id="KW-0863">Zinc-finger</keyword>
<keyword evidence="1" id="KW-0862">Zinc</keyword>
<feature type="compositionally biased region" description="Acidic residues" evidence="2">
    <location>
        <begin position="427"/>
        <end position="442"/>
    </location>
</feature>
<organism evidence="4 5">
    <name type="scientific">Trametes coccinea (strain BRFM310)</name>
    <name type="common">Pycnoporus coccineus</name>
    <dbReference type="NCBI Taxonomy" id="1353009"/>
    <lineage>
        <taxon>Eukaryota</taxon>
        <taxon>Fungi</taxon>
        <taxon>Dikarya</taxon>
        <taxon>Basidiomycota</taxon>
        <taxon>Agaricomycotina</taxon>
        <taxon>Agaricomycetes</taxon>
        <taxon>Polyporales</taxon>
        <taxon>Polyporaceae</taxon>
        <taxon>Trametes</taxon>
    </lineage>
</organism>
<evidence type="ECO:0000256" key="2">
    <source>
        <dbReference type="SAM" id="MobiDB-lite"/>
    </source>
</evidence>
<feature type="compositionally biased region" description="Basic and acidic residues" evidence="2">
    <location>
        <begin position="414"/>
        <end position="426"/>
    </location>
</feature>
<dbReference type="EMBL" id="KZ084180">
    <property type="protein sequence ID" value="OSC96469.1"/>
    <property type="molecule type" value="Genomic_DNA"/>
</dbReference>
<dbReference type="SUPFAM" id="SSF57667">
    <property type="entry name" value="beta-beta-alpha zinc fingers"/>
    <property type="match status" value="1"/>
</dbReference>
<name>A0A1Y2I5Q1_TRAC3</name>
<evidence type="ECO:0000256" key="1">
    <source>
        <dbReference type="PROSITE-ProRule" id="PRU00042"/>
    </source>
</evidence>
<feature type="compositionally biased region" description="Pro residues" evidence="2">
    <location>
        <begin position="81"/>
        <end position="91"/>
    </location>
</feature>
<dbReference type="SMART" id="SM00355">
    <property type="entry name" value="ZnF_C2H2"/>
    <property type="match status" value="3"/>
</dbReference>
<dbReference type="GO" id="GO:0008270">
    <property type="term" value="F:zinc ion binding"/>
    <property type="evidence" value="ECO:0007669"/>
    <property type="project" value="UniProtKB-KW"/>
</dbReference>
<dbReference type="Proteomes" id="UP000193067">
    <property type="component" value="Unassembled WGS sequence"/>
</dbReference>
<keyword evidence="1" id="KW-0479">Metal-binding</keyword>
<feature type="region of interest" description="Disordered" evidence="2">
    <location>
        <begin position="1"/>
        <end position="34"/>
    </location>
</feature>
<dbReference type="PROSITE" id="PS50157">
    <property type="entry name" value="ZINC_FINGER_C2H2_2"/>
    <property type="match status" value="1"/>
</dbReference>
<evidence type="ECO:0000259" key="3">
    <source>
        <dbReference type="PROSITE" id="PS50157"/>
    </source>
</evidence>
<dbReference type="InterPro" id="IPR013087">
    <property type="entry name" value="Znf_C2H2_type"/>
</dbReference>
<feature type="region of interest" description="Disordered" evidence="2">
    <location>
        <begin position="65"/>
        <end position="268"/>
    </location>
</feature>
<proteinExistence type="predicted"/>
<gene>
    <name evidence="4" type="ORF">PYCCODRAFT_1306806</name>
</gene>
<reference evidence="4 5" key="1">
    <citation type="journal article" date="2015" name="Biotechnol. Biofuels">
        <title>Enhanced degradation of softwood versus hardwood by the white-rot fungus Pycnoporus coccineus.</title>
        <authorList>
            <person name="Couturier M."/>
            <person name="Navarro D."/>
            <person name="Chevret D."/>
            <person name="Henrissat B."/>
            <person name="Piumi F."/>
            <person name="Ruiz-Duenas F.J."/>
            <person name="Martinez A.T."/>
            <person name="Grigoriev I.V."/>
            <person name="Riley R."/>
            <person name="Lipzen A."/>
            <person name="Berrin J.G."/>
            <person name="Master E.R."/>
            <person name="Rosso M.N."/>
        </authorList>
    </citation>
    <scope>NUCLEOTIDE SEQUENCE [LARGE SCALE GENOMIC DNA]</scope>
    <source>
        <strain evidence="4 5">BRFM310</strain>
    </source>
</reference>